<evidence type="ECO:0000313" key="6">
    <source>
        <dbReference type="EMBL" id="MCU7380155.1"/>
    </source>
</evidence>
<dbReference type="PROSITE" id="PS00198">
    <property type="entry name" value="4FE4S_FER_1"/>
    <property type="match status" value="1"/>
</dbReference>
<dbReference type="Pfam" id="PF01512">
    <property type="entry name" value="Complex1_51K"/>
    <property type="match status" value="1"/>
</dbReference>
<dbReference type="Proteomes" id="UP001065549">
    <property type="component" value="Unassembled WGS sequence"/>
</dbReference>
<dbReference type="InterPro" id="IPR010208">
    <property type="entry name" value="Ion_transpt_RnfC/RsxC"/>
</dbReference>
<keyword evidence="3" id="KW-0408">Iron</keyword>
<dbReference type="GO" id="GO:0009055">
    <property type="term" value="F:electron transfer activity"/>
    <property type="evidence" value="ECO:0007669"/>
    <property type="project" value="InterPro"/>
</dbReference>
<dbReference type="GO" id="GO:0051539">
    <property type="term" value="F:4 iron, 4 sulfur cluster binding"/>
    <property type="evidence" value="ECO:0007669"/>
    <property type="project" value="UniProtKB-KW"/>
</dbReference>
<dbReference type="InterPro" id="IPR017900">
    <property type="entry name" value="4Fe4S_Fe_S_CS"/>
</dbReference>
<dbReference type="InterPro" id="IPR037225">
    <property type="entry name" value="Nuo51_FMN-bd_sf"/>
</dbReference>
<name>A0A9J6QXE7_9FIRM</name>
<dbReference type="InterPro" id="IPR011538">
    <property type="entry name" value="Nuo51_FMN-bd"/>
</dbReference>
<dbReference type="GO" id="GO:0016020">
    <property type="term" value="C:membrane"/>
    <property type="evidence" value="ECO:0007669"/>
    <property type="project" value="InterPro"/>
</dbReference>
<dbReference type="GO" id="GO:0046872">
    <property type="term" value="F:metal ion binding"/>
    <property type="evidence" value="ECO:0007669"/>
    <property type="project" value="UniProtKB-KW"/>
</dbReference>
<keyword evidence="4" id="KW-0411">Iron-sulfur</keyword>
<dbReference type="RefSeq" id="WP_148396863.1">
    <property type="nucleotide sequence ID" value="NZ_JAJAGH010000012.1"/>
</dbReference>
<comment type="caution">
    <text evidence="6">The sequence shown here is derived from an EMBL/GenBank/DDBJ whole genome shotgun (WGS) entry which is preliminary data.</text>
</comment>
<protein>
    <submittedName>
        <fullName evidence="6">4Fe-4S dicluster domain-containing protein</fullName>
    </submittedName>
</protein>
<dbReference type="Gene3D" id="3.40.50.11540">
    <property type="entry name" value="NADH-ubiquinone oxidoreductase 51kDa subunit"/>
    <property type="match status" value="1"/>
</dbReference>
<gene>
    <name evidence="6" type="ORF">OBO34_17625</name>
</gene>
<dbReference type="SUPFAM" id="SSF142019">
    <property type="entry name" value="Nqo1 FMN-binding domain-like"/>
    <property type="match status" value="1"/>
</dbReference>
<evidence type="ECO:0000259" key="5">
    <source>
        <dbReference type="PROSITE" id="PS51379"/>
    </source>
</evidence>
<keyword evidence="7" id="KW-1185">Reference proteome</keyword>
<accession>A0A9J6QXE7</accession>
<evidence type="ECO:0000256" key="2">
    <source>
        <dbReference type="ARBA" id="ARBA00022723"/>
    </source>
</evidence>
<evidence type="ECO:0000256" key="3">
    <source>
        <dbReference type="ARBA" id="ARBA00023004"/>
    </source>
</evidence>
<proteinExistence type="predicted"/>
<dbReference type="SUPFAM" id="SSF46548">
    <property type="entry name" value="alpha-helical ferredoxin"/>
    <property type="match status" value="1"/>
</dbReference>
<feature type="domain" description="4Fe-4S ferredoxin-type" evidence="5">
    <location>
        <begin position="382"/>
        <end position="412"/>
    </location>
</feature>
<keyword evidence="2" id="KW-0479">Metal-binding</keyword>
<dbReference type="PANTHER" id="PTHR43034:SF2">
    <property type="entry name" value="ION-TRANSLOCATING OXIDOREDUCTASE COMPLEX SUBUNIT C"/>
    <property type="match status" value="1"/>
</dbReference>
<evidence type="ECO:0000313" key="7">
    <source>
        <dbReference type="Proteomes" id="UP001065549"/>
    </source>
</evidence>
<reference evidence="6" key="1">
    <citation type="submission" date="2022-09" db="EMBL/GenBank/DDBJ databases">
        <title>Culturomic study of gut microbiota in children with autism spectrum disorder.</title>
        <authorList>
            <person name="Efimov B.A."/>
            <person name="Chaplin A.V."/>
            <person name="Sokolova S.R."/>
            <person name="Pikina A.P."/>
            <person name="Korzhanova M."/>
            <person name="Belova V."/>
            <person name="Korostin D."/>
        </authorList>
    </citation>
    <scope>NUCLEOTIDE SEQUENCE</scope>
    <source>
        <strain evidence="6">ASD5510</strain>
    </source>
</reference>
<dbReference type="PROSITE" id="PS51379">
    <property type="entry name" value="4FE4S_FER_2"/>
    <property type="match status" value="1"/>
</dbReference>
<dbReference type="PANTHER" id="PTHR43034">
    <property type="entry name" value="ION-TRANSLOCATING OXIDOREDUCTASE COMPLEX SUBUNIT C"/>
    <property type="match status" value="1"/>
</dbReference>
<dbReference type="InterPro" id="IPR017896">
    <property type="entry name" value="4Fe4S_Fe-S-bd"/>
</dbReference>
<organism evidence="6 7">
    <name type="scientific">Hominibacterium faecale</name>
    <dbReference type="NCBI Taxonomy" id="2839743"/>
    <lineage>
        <taxon>Bacteria</taxon>
        <taxon>Bacillati</taxon>
        <taxon>Bacillota</taxon>
        <taxon>Clostridia</taxon>
        <taxon>Peptostreptococcales</taxon>
        <taxon>Anaerovoracaceae</taxon>
        <taxon>Hominibacterium</taxon>
    </lineage>
</organism>
<sequence>MLGLKNDFKVMPTPEYVYIKVDHDFRSGEAVRAEKGEYVKVGQPIVSYSGRYHSELRSSVSGYIEDYIMYNDYGTMESEYVKIKTDGKQARWEQLQPPEIKDRSDFLRAIASCGIRGIEGITLATCLLIENDELDNLDTLVVNAAEWIEYGNLEQTIIKKDAETIIDMICLTMKCLQLQKCYIGVIENRKDSMACLKWYLKEKELDNIEVVPLQHSYPPGSDRLLVFETVGELLDARMLSTDMGILIANVVSFSALGRYIKEGIPVTHKLITVTDQDRTASRDLLTPLGATIEDIVAYCSEDNEFPKEILLGGYNVAHLLKNYQLPLGRDNMAVFVFDKSPQNGDADVRLECSDCGVCRDNCSADLDPGQIYKTFMANDMEGLKKTGVETCAECGRCAYVCPDKNPLNYIVKIAKEMLAEK</sequence>
<keyword evidence="1" id="KW-0004">4Fe-4S</keyword>
<evidence type="ECO:0000256" key="4">
    <source>
        <dbReference type="ARBA" id="ARBA00023014"/>
    </source>
</evidence>
<dbReference type="Pfam" id="PF13534">
    <property type="entry name" value="Fer4_17"/>
    <property type="match status" value="1"/>
</dbReference>
<dbReference type="EMBL" id="JAOSHN010000008">
    <property type="protein sequence ID" value="MCU7380155.1"/>
    <property type="molecule type" value="Genomic_DNA"/>
</dbReference>
<dbReference type="AlphaFoldDB" id="A0A9J6QXE7"/>
<evidence type="ECO:0000256" key="1">
    <source>
        <dbReference type="ARBA" id="ARBA00022485"/>
    </source>
</evidence>